<sequence>MNKHFEDARYYLKRAGETATKGVKEELEPVEERFRELTGKEEEPEPSRLDSVKADLKELQGKAEGEAEQAIADAREKIGAYRQKEETEA</sequence>
<reference evidence="2" key="1">
    <citation type="submission" date="2021-06" db="EMBL/GenBank/DDBJ databases">
        <title>New haloarchaea isolates fom saline soil.</title>
        <authorList>
            <person name="Duran-Viseras A."/>
            <person name="Sanchez-Porro C.S."/>
            <person name="Ventosa A."/>
        </authorList>
    </citation>
    <scope>NUCLEOTIDE SEQUENCE</scope>
    <source>
        <strain evidence="2">JCM 18369</strain>
    </source>
</reference>
<evidence type="ECO:0000313" key="3">
    <source>
        <dbReference type="Proteomes" id="UP001166304"/>
    </source>
</evidence>
<gene>
    <name evidence="2" type="ORF">KTS37_07905</name>
</gene>
<dbReference type="InterPro" id="IPR055975">
    <property type="entry name" value="DUF7553"/>
</dbReference>
<evidence type="ECO:0000313" key="2">
    <source>
        <dbReference type="EMBL" id="MBV0901713.1"/>
    </source>
</evidence>
<name>A0AA41G1K5_9EURY</name>
<accession>A0AA41G1K5</accession>
<evidence type="ECO:0000256" key="1">
    <source>
        <dbReference type="SAM" id="MobiDB-lite"/>
    </source>
</evidence>
<dbReference type="RefSeq" id="WP_162412910.1">
    <property type="nucleotide sequence ID" value="NZ_JAHQXE010000002.1"/>
</dbReference>
<protein>
    <submittedName>
        <fullName evidence="2">Uncharacterized protein</fullName>
    </submittedName>
</protein>
<comment type="caution">
    <text evidence="2">The sequence shown here is derived from an EMBL/GenBank/DDBJ whole genome shotgun (WGS) entry which is preliminary data.</text>
</comment>
<organism evidence="2 3">
    <name type="scientific">Haloarcula salina</name>
    <dbReference type="NCBI Taxonomy" id="1429914"/>
    <lineage>
        <taxon>Archaea</taxon>
        <taxon>Methanobacteriati</taxon>
        <taxon>Methanobacteriota</taxon>
        <taxon>Stenosarchaea group</taxon>
        <taxon>Halobacteria</taxon>
        <taxon>Halobacteriales</taxon>
        <taxon>Haloarculaceae</taxon>
        <taxon>Haloarcula</taxon>
    </lineage>
</organism>
<dbReference type="Pfam" id="PF24430">
    <property type="entry name" value="DUF7553"/>
    <property type="match status" value="1"/>
</dbReference>
<feature type="region of interest" description="Disordered" evidence="1">
    <location>
        <begin position="22"/>
        <end position="50"/>
    </location>
</feature>
<proteinExistence type="predicted"/>
<dbReference type="AlphaFoldDB" id="A0AA41G1K5"/>
<dbReference type="Proteomes" id="UP001166304">
    <property type="component" value="Unassembled WGS sequence"/>
</dbReference>
<keyword evidence="3" id="KW-1185">Reference proteome</keyword>
<dbReference type="EMBL" id="JAHQXE010000002">
    <property type="protein sequence ID" value="MBV0901713.1"/>
    <property type="molecule type" value="Genomic_DNA"/>
</dbReference>